<dbReference type="GO" id="GO:0003700">
    <property type="term" value="F:DNA-binding transcription factor activity"/>
    <property type="evidence" value="ECO:0007669"/>
    <property type="project" value="TreeGrafter"/>
</dbReference>
<keyword evidence="2" id="KW-0238">DNA-binding</keyword>
<evidence type="ECO:0000313" key="6">
    <source>
        <dbReference type="EMBL" id="CAA2109032.1"/>
    </source>
</evidence>
<evidence type="ECO:0000259" key="4">
    <source>
        <dbReference type="PROSITE" id="PS51077"/>
    </source>
</evidence>
<dbReference type="Pfam" id="PF01614">
    <property type="entry name" value="IclR_C"/>
    <property type="match status" value="1"/>
</dbReference>
<feature type="domain" description="IclR-ED" evidence="5">
    <location>
        <begin position="93"/>
        <end position="274"/>
    </location>
</feature>
<dbReference type="InterPro" id="IPR036390">
    <property type="entry name" value="WH_DNA-bd_sf"/>
</dbReference>
<dbReference type="FunFam" id="1.10.10.10:FF:000056">
    <property type="entry name" value="IclR family transcriptional regulator"/>
    <property type="match status" value="1"/>
</dbReference>
<feature type="domain" description="HTH iclR-type" evidence="4">
    <location>
        <begin position="30"/>
        <end position="92"/>
    </location>
</feature>
<evidence type="ECO:0000256" key="1">
    <source>
        <dbReference type="ARBA" id="ARBA00023015"/>
    </source>
</evidence>
<dbReference type="Pfam" id="PF09339">
    <property type="entry name" value="HTH_IclR"/>
    <property type="match status" value="1"/>
</dbReference>
<dbReference type="GO" id="GO:0045892">
    <property type="term" value="P:negative regulation of DNA-templated transcription"/>
    <property type="evidence" value="ECO:0007669"/>
    <property type="project" value="TreeGrafter"/>
</dbReference>
<keyword evidence="1" id="KW-0805">Transcription regulation</keyword>
<evidence type="ECO:0000256" key="2">
    <source>
        <dbReference type="ARBA" id="ARBA00023125"/>
    </source>
</evidence>
<dbReference type="SUPFAM" id="SSF55781">
    <property type="entry name" value="GAF domain-like"/>
    <property type="match status" value="1"/>
</dbReference>
<dbReference type="PANTHER" id="PTHR30136">
    <property type="entry name" value="HELIX-TURN-HELIX TRANSCRIPTIONAL REGULATOR, ICLR FAMILY"/>
    <property type="match status" value="1"/>
</dbReference>
<dbReference type="InterPro" id="IPR014757">
    <property type="entry name" value="Tscrpt_reg_IclR_C"/>
</dbReference>
<reference evidence="6" key="1">
    <citation type="submission" date="2019-12" db="EMBL/GenBank/DDBJ databases">
        <authorList>
            <person name="Cremers G."/>
        </authorList>
    </citation>
    <scope>NUCLEOTIDE SEQUENCE</scope>
    <source>
        <strain evidence="6">Vvax</strain>
    </source>
</reference>
<dbReference type="Gene3D" id="1.10.10.10">
    <property type="entry name" value="Winged helix-like DNA-binding domain superfamily/Winged helix DNA-binding domain"/>
    <property type="match status" value="1"/>
</dbReference>
<evidence type="ECO:0000259" key="5">
    <source>
        <dbReference type="PROSITE" id="PS51078"/>
    </source>
</evidence>
<gene>
    <name evidence="6" type="primary">kdgR_5</name>
    <name evidence="6" type="ORF">VVAX_05302</name>
</gene>
<evidence type="ECO:0000256" key="3">
    <source>
        <dbReference type="ARBA" id="ARBA00023163"/>
    </source>
</evidence>
<dbReference type="GO" id="GO:0003677">
    <property type="term" value="F:DNA binding"/>
    <property type="evidence" value="ECO:0007669"/>
    <property type="project" value="UniProtKB-KW"/>
</dbReference>
<dbReference type="AlphaFoldDB" id="A0A679JIL9"/>
<organism evidence="6">
    <name type="scientific">Variovorax paradoxus</name>
    <dbReference type="NCBI Taxonomy" id="34073"/>
    <lineage>
        <taxon>Bacteria</taxon>
        <taxon>Pseudomonadati</taxon>
        <taxon>Pseudomonadota</taxon>
        <taxon>Betaproteobacteria</taxon>
        <taxon>Burkholderiales</taxon>
        <taxon>Comamonadaceae</taxon>
        <taxon>Variovorax</taxon>
    </lineage>
</organism>
<dbReference type="EMBL" id="LR743508">
    <property type="protein sequence ID" value="CAA2109032.1"/>
    <property type="molecule type" value="Genomic_DNA"/>
</dbReference>
<dbReference type="Gene3D" id="3.30.450.40">
    <property type="match status" value="1"/>
</dbReference>
<dbReference type="RefSeq" id="WP_339092980.1">
    <property type="nucleotide sequence ID" value="NZ_LR743508.1"/>
</dbReference>
<dbReference type="PROSITE" id="PS51077">
    <property type="entry name" value="HTH_ICLR"/>
    <property type="match status" value="1"/>
</dbReference>
<dbReference type="InterPro" id="IPR036388">
    <property type="entry name" value="WH-like_DNA-bd_sf"/>
</dbReference>
<accession>A0A679JIL9</accession>
<dbReference type="SUPFAM" id="SSF46785">
    <property type="entry name" value="Winged helix' DNA-binding domain"/>
    <property type="match status" value="1"/>
</dbReference>
<dbReference type="PANTHER" id="PTHR30136:SF35">
    <property type="entry name" value="HTH-TYPE TRANSCRIPTIONAL REGULATOR RV1719"/>
    <property type="match status" value="1"/>
</dbReference>
<dbReference type="SMART" id="SM00346">
    <property type="entry name" value="HTH_ICLR"/>
    <property type="match status" value="1"/>
</dbReference>
<protein>
    <submittedName>
        <fullName evidence="6">Pectin degradation repressor protein KdgR</fullName>
    </submittedName>
</protein>
<dbReference type="PROSITE" id="PS51078">
    <property type="entry name" value="ICLR_ED"/>
    <property type="match status" value="1"/>
</dbReference>
<dbReference type="InterPro" id="IPR029016">
    <property type="entry name" value="GAF-like_dom_sf"/>
</dbReference>
<dbReference type="InterPro" id="IPR005471">
    <property type="entry name" value="Tscrpt_reg_IclR_N"/>
</dbReference>
<keyword evidence="3" id="KW-0804">Transcription</keyword>
<proteinExistence type="predicted"/>
<name>A0A679JIL9_VARPD</name>
<sequence>MPRSARAPVAVPDAVISPVVSADEAETASGSSAERSLRLLALLANEGRALTLAELAARLGLPKGTAHRICTQLLGAGFLARDVDERSFSVGPALRKLAFDTLNHGVVRGLRHEVLSELVRQVGETCNLTTLDGAQVLYLDRVEAQWPLRLTLDVGSHVPLHCTASGKLFLASMPQKERDALIDRLPLERMTANTLVTAEALRTECEAIARGGYSCDREEFIAGLVAVAVPVRDAAGLVRAALAVHAPTARMSMDDALERIDALKAAAARMSGLL</sequence>
<dbReference type="InterPro" id="IPR050707">
    <property type="entry name" value="HTH_MetabolicPath_Reg"/>
</dbReference>